<dbReference type="Gene3D" id="3.40.50.150">
    <property type="entry name" value="Vaccinia Virus protein VP39"/>
    <property type="match status" value="1"/>
</dbReference>
<gene>
    <name evidence="1" type="ORF">KME65_18160</name>
</gene>
<dbReference type="EMBL" id="JAHHGM010000023">
    <property type="protein sequence ID" value="MBT2990887.1"/>
    <property type="molecule type" value="Genomic_DNA"/>
</dbReference>
<dbReference type="AlphaFoldDB" id="A0A944QV62"/>
<dbReference type="Proteomes" id="UP000770889">
    <property type="component" value="Unassembled WGS sequence"/>
</dbReference>
<dbReference type="GO" id="GO:0008168">
    <property type="term" value="F:methyltransferase activity"/>
    <property type="evidence" value="ECO:0007669"/>
    <property type="project" value="UniProtKB-KW"/>
</dbReference>
<dbReference type="InterPro" id="IPR029063">
    <property type="entry name" value="SAM-dependent_MTases_sf"/>
</dbReference>
<name>A0A944QV62_9GAMM</name>
<comment type="caution">
    <text evidence="1">The sequence shown here is derived from an EMBL/GenBank/DDBJ whole genome shotgun (WGS) entry which is preliminary data.</text>
</comment>
<dbReference type="GO" id="GO:0032259">
    <property type="term" value="P:methylation"/>
    <property type="evidence" value="ECO:0007669"/>
    <property type="project" value="UniProtKB-KW"/>
</dbReference>
<accession>A0A944QV62</accession>
<dbReference type="Pfam" id="PF13489">
    <property type="entry name" value="Methyltransf_23"/>
    <property type="match status" value="1"/>
</dbReference>
<evidence type="ECO:0000313" key="1">
    <source>
        <dbReference type="EMBL" id="MBT2990887.1"/>
    </source>
</evidence>
<sequence length="261" mass="30402">MNCYICKASTDHYFRKQFDRFGLGSVNYRRCKACGTVYAETLLQLPEERWREVSEAYHNSYRGSGENPDDPNWRVRLNQQAEILLKLAENGLLKTDRPWLDYGCGEGELASMLEERIERISCYDRYWKCDGYLQESELIPGHYSLLISTSTMEHLRSRSNMDAINGLISEDGSLALHTLVRGEIPCDPAWFYLLPVHTIFYTNRGMAQLFTQWGFRSSIYAVDARLWIWYRKPLITAVKQWPELLSLPGLHATEGFMAYWP</sequence>
<organism evidence="1 2">
    <name type="scientific">Candidatus Thiodiazotropha taylori</name>
    <dbReference type="NCBI Taxonomy" id="2792791"/>
    <lineage>
        <taxon>Bacteria</taxon>
        <taxon>Pseudomonadati</taxon>
        <taxon>Pseudomonadota</taxon>
        <taxon>Gammaproteobacteria</taxon>
        <taxon>Chromatiales</taxon>
        <taxon>Sedimenticolaceae</taxon>
        <taxon>Candidatus Thiodiazotropha</taxon>
    </lineage>
</organism>
<reference evidence="1 2" key="1">
    <citation type="submission" date="2021-05" db="EMBL/GenBank/DDBJ databases">
        <title>Genetic and Functional Diversity in Clade A Lucinid endosymbionts from the Bahamas.</title>
        <authorList>
            <person name="Giani N.M."/>
            <person name="Engel A.S."/>
            <person name="Campbell B.J."/>
        </authorList>
    </citation>
    <scope>NUCLEOTIDE SEQUENCE [LARGE SCALE GENOMIC DNA]</scope>
    <source>
        <strain evidence="1">LUC16012Gg_MoonRockCtena</strain>
    </source>
</reference>
<dbReference type="SUPFAM" id="SSF53335">
    <property type="entry name" value="S-adenosyl-L-methionine-dependent methyltransferases"/>
    <property type="match status" value="1"/>
</dbReference>
<keyword evidence="1" id="KW-0489">Methyltransferase</keyword>
<protein>
    <submittedName>
        <fullName evidence="1">Class I SAM-dependent methyltransferase</fullName>
    </submittedName>
</protein>
<keyword evidence="1" id="KW-0808">Transferase</keyword>
<proteinExistence type="predicted"/>
<evidence type="ECO:0000313" key="2">
    <source>
        <dbReference type="Proteomes" id="UP000770889"/>
    </source>
</evidence>